<evidence type="ECO:0000256" key="4">
    <source>
        <dbReference type="ARBA" id="ARBA00048009"/>
    </source>
</evidence>
<dbReference type="PANTHER" id="PTHR43296:SF2">
    <property type="entry name" value="PEROXISOMAL 2,4-DIENOYL-COA REDUCTASE [(3E)-ENOYL-COA-PRODUCING]"/>
    <property type="match status" value="1"/>
</dbReference>
<proteinExistence type="predicted"/>
<dbReference type="GO" id="GO:0009062">
    <property type="term" value="P:fatty acid catabolic process"/>
    <property type="evidence" value="ECO:0007669"/>
    <property type="project" value="InterPro"/>
</dbReference>
<evidence type="ECO:0000256" key="6">
    <source>
        <dbReference type="SAM" id="MobiDB-lite"/>
    </source>
</evidence>
<evidence type="ECO:0000313" key="7">
    <source>
        <dbReference type="EMBL" id="KAJ9615691.1"/>
    </source>
</evidence>
<dbReference type="AlphaFoldDB" id="A0AA38XLM9"/>
<keyword evidence="1" id="KW-0521">NADP</keyword>
<dbReference type="Pfam" id="PF13561">
    <property type="entry name" value="adh_short_C2"/>
    <property type="match status" value="1"/>
</dbReference>
<reference evidence="7" key="1">
    <citation type="submission" date="2022-10" db="EMBL/GenBank/DDBJ databases">
        <title>Culturing micro-colonial fungi from biological soil crusts in the Mojave desert and describing Neophaeococcomyces mojavensis, and introducing the new genera and species Taxawa tesnikishii.</title>
        <authorList>
            <person name="Kurbessoian T."/>
            <person name="Stajich J.E."/>
        </authorList>
    </citation>
    <scope>NUCLEOTIDE SEQUENCE</scope>
    <source>
        <strain evidence="7">TK_41</strain>
    </source>
</reference>
<dbReference type="PANTHER" id="PTHR43296">
    <property type="entry name" value="PEROXISOMAL 2,4-DIENOYL-COA REDUCTASE"/>
    <property type="match status" value="1"/>
</dbReference>
<dbReference type="InterPro" id="IPR036291">
    <property type="entry name" value="NAD(P)-bd_dom_sf"/>
</dbReference>
<dbReference type="EC" id="1.3.1.124" evidence="3"/>
<feature type="region of interest" description="Disordered" evidence="6">
    <location>
        <begin position="284"/>
        <end position="310"/>
    </location>
</feature>
<dbReference type="Proteomes" id="UP001172673">
    <property type="component" value="Unassembled WGS sequence"/>
</dbReference>
<evidence type="ECO:0000256" key="3">
    <source>
        <dbReference type="ARBA" id="ARBA00026117"/>
    </source>
</evidence>
<dbReference type="InterPro" id="IPR002347">
    <property type="entry name" value="SDR_fam"/>
</dbReference>
<dbReference type="SUPFAM" id="SSF51735">
    <property type="entry name" value="NAD(P)-binding Rossmann-fold domains"/>
    <property type="match status" value="1"/>
</dbReference>
<comment type="catalytic activity">
    <reaction evidence="5">
        <text>a (2E,4Z)-dienoyl-CoA + NADPH + H(+) = a 4,5-saturated-(3E)-enoyl-CoA + NADP(+)</text>
        <dbReference type="Rhea" id="RHEA:61892"/>
        <dbReference type="ChEBI" id="CHEBI:15378"/>
        <dbReference type="ChEBI" id="CHEBI:57783"/>
        <dbReference type="ChEBI" id="CHEBI:58349"/>
        <dbReference type="ChEBI" id="CHEBI:85099"/>
        <dbReference type="ChEBI" id="CHEBI:85493"/>
        <dbReference type="EC" id="1.3.1.124"/>
    </reaction>
</comment>
<gene>
    <name evidence="7" type="ORF">H2200_001767</name>
</gene>
<keyword evidence="2" id="KW-0560">Oxidoreductase</keyword>
<evidence type="ECO:0000256" key="2">
    <source>
        <dbReference type="ARBA" id="ARBA00023002"/>
    </source>
</evidence>
<dbReference type="GO" id="GO:0008670">
    <property type="term" value="F:2,4-dienoyl-CoA reductase (NADPH) activity"/>
    <property type="evidence" value="ECO:0007669"/>
    <property type="project" value="InterPro"/>
</dbReference>
<keyword evidence="8" id="KW-1185">Reference proteome</keyword>
<name>A0AA38XLM9_9EURO</name>
<feature type="compositionally biased region" description="Polar residues" evidence="6">
    <location>
        <begin position="298"/>
        <end position="310"/>
    </location>
</feature>
<accession>A0AA38XLM9</accession>
<comment type="caution">
    <text evidence="7">The sequence shown here is derived from an EMBL/GenBank/DDBJ whole genome shotgun (WGS) entry which is preliminary data.</text>
</comment>
<evidence type="ECO:0000313" key="8">
    <source>
        <dbReference type="Proteomes" id="UP001172673"/>
    </source>
</evidence>
<dbReference type="InterPro" id="IPR045017">
    <property type="entry name" value="DECR2-like"/>
</dbReference>
<evidence type="ECO:0000256" key="1">
    <source>
        <dbReference type="ARBA" id="ARBA00022857"/>
    </source>
</evidence>
<evidence type="ECO:0000256" key="5">
    <source>
        <dbReference type="ARBA" id="ARBA00048340"/>
    </source>
</evidence>
<organism evidence="7 8">
    <name type="scientific">Cladophialophora chaetospira</name>
    <dbReference type="NCBI Taxonomy" id="386627"/>
    <lineage>
        <taxon>Eukaryota</taxon>
        <taxon>Fungi</taxon>
        <taxon>Dikarya</taxon>
        <taxon>Ascomycota</taxon>
        <taxon>Pezizomycotina</taxon>
        <taxon>Eurotiomycetes</taxon>
        <taxon>Chaetothyriomycetidae</taxon>
        <taxon>Chaetothyriales</taxon>
        <taxon>Herpotrichiellaceae</taxon>
        <taxon>Cladophialophora</taxon>
    </lineage>
</organism>
<dbReference type="GO" id="GO:0005777">
    <property type="term" value="C:peroxisome"/>
    <property type="evidence" value="ECO:0007669"/>
    <property type="project" value="TreeGrafter"/>
</dbReference>
<dbReference type="PRINTS" id="PR00081">
    <property type="entry name" value="GDHRDH"/>
</dbReference>
<dbReference type="EMBL" id="JAPDRK010000002">
    <property type="protein sequence ID" value="KAJ9615691.1"/>
    <property type="molecule type" value="Genomic_DNA"/>
</dbReference>
<dbReference type="Gene3D" id="3.40.50.720">
    <property type="entry name" value="NAD(P)-binding Rossmann-like Domain"/>
    <property type="match status" value="1"/>
</dbReference>
<protein>
    <recommendedName>
        <fullName evidence="3">2,4-dienoyl-CoA reductase [(3E)-enoyl-CoA-producing]</fullName>
        <ecNumber evidence="3">1.3.1.124</ecNumber>
    </recommendedName>
</protein>
<comment type="catalytic activity">
    <reaction evidence="4">
        <text>a (2E,4E)-dienoyl-CoA + NADPH + H(+) = a 4,5-saturated-(3E)-enoyl-CoA + NADP(+)</text>
        <dbReference type="Rhea" id="RHEA:45912"/>
        <dbReference type="ChEBI" id="CHEBI:15378"/>
        <dbReference type="ChEBI" id="CHEBI:57783"/>
        <dbReference type="ChEBI" id="CHEBI:58349"/>
        <dbReference type="ChEBI" id="CHEBI:85101"/>
        <dbReference type="ChEBI" id="CHEBI:85493"/>
        <dbReference type="EC" id="1.3.1.124"/>
    </reaction>
</comment>
<sequence length="310" mass="32549">MTVPNTPFVSANWREGTFANKVVFCTGGSGTICSGQVRALVYLGANACIVGRNRTKVEEVAADISTVRPGSIVLGIGDVDVRNPDRVNAAVEECAKRLGGIDFVIAGAAGNFLANVSELSLNAFKAVIDIDLIGSWITIKATLPHLLRSAEKYKNDGKSVPNGTGGRIIFVSSTNYHSARVAQAHVCAAKAGVNALSNVLSLEYGPRGITSNIIAPGPIDETEGLRRLSSPELREEAIRSVPLQRLGLIKDIADATVFLFGDTGNFVNGACIDVDGGTWRVKGGAQSGGRPYPASVLPSETPSRKSSSRL</sequence>